<evidence type="ECO:0000256" key="1">
    <source>
        <dbReference type="SAM" id="SignalP"/>
    </source>
</evidence>
<dbReference type="InterPro" id="IPR014752">
    <property type="entry name" value="Arrestin-like_C"/>
</dbReference>
<proteinExistence type="predicted"/>
<dbReference type="GO" id="GO:0070086">
    <property type="term" value="P:ubiquitin-dependent endocytosis"/>
    <property type="evidence" value="ECO:0007669"/>
    <property type="project" value="TreeGrafter"/>
</dbReference>
<evidence type="ECO:0008006" key="4">
    <source>
        <dbReference type="Google" id="ProtNLM"/>
    </source>
</evidence>
<keyword evidence="3" id="KW-1185">Reference proteome</keyword>
<dbReference type="GO" id="GO:0030674">
    <property type="term" value="F:protein-macromolecule adaptor activity"/>
    <property type="evidence" value="ECO:0007669"/>
    <property type="project" value="TreeGrafter"/>
</dbReference>
<gene>
    <name evidence="2" type="ORF">BCR42DRAFT_180210</name>
</gene>
<reference evidence="2 3" key="1">
    <citation type="submission" date="2016-07" db="EMBL/GenBank/DDBJ databases">
        <title>Pervasive Adenine N6-methylation of Active Genes in Fungi.</title>
        <authorList>
            <consortium name="DOE Joint Genome Institute"/>
            <person name="Mondo S.J."/>
            <person name="Dannebaum R.O."/>
            <person name="Kuo R.C."/>
            <person name="Labutti K."/>
            <person name="Haridas S."/>
            <person name="Kuo A."/>
            <person name="Salamov A."/>
            <person name="Ahrendt S.R."/>
            <person name="Lipzen A."/>
            <person name="Sullivan W."/>
            <person name="Andreopoulos W.B."/>
            <person name="Clum A."/>
            <person name="Lindquist E."/>
            <person name="Daum C."/>
            <person name="Ramamoorthy G.K."/>
            <person name="Gryganskyi A."/>
            <person name="Culley D."/>
            <person name="Magnuson J.K."/>
            <person name="James T.Y."/>
            <person name="O'Malley M.A."/>
            <person name="Stajich J.E."/>
            <person name="Spatafora J.W."/>
            <person name="Visel A."/>
            <person name="Grigoriev I.V."/>
        </authorList>
    </citation>
    <scope>NUCLEOTIDE SEQUENCE [LARGE SCALE GENOMIC DNA]</scope>
    <source>
        <strain evidence="2 3">NRRL 1336</strain>
    </source>
</reference>
<feature type="chain" id="PRO_5013230782" description="Arrestin-like N-terminal domain-containing protein" evidence="1">
    <location>
        <begin position="30"/>
        <end position="217"/>
    </location>
</feature>
<name>A0A1X2HYI8_9FUNG</name>
<dbReference type="GO" id="GO:0005829">
    <property type="term" value="C:cytosol"/>
    <property type="evidence" value="ECO:0007669"/>
    <property type="project" value="TreeGrafter"/>
</dbReference>
<dbReference type="EMBL" id="MCGE01000044">
    <property type="protein sequence ID" value="ORZ05431.1"/>
    <property type="molecule type" value="Genomic_DNA"/>
</dbReference>
<evidence type="ECO:0000313" key="2">
    <source>
        <dbReference type="EMBL" id="ORZ05431.1"/>
    </source>
</evidence>
<keyword evidence="1" id="KW-0732">Signal</keyword>
<dbReference type="InterPro" id="IPR050357">
    <property type="entry name" value="Arrestin_domain-protein"/>
</dbReference>
<dbReference type="AlphaFoldDB" id="A0A1X2HYI8"/>
<protein>
    <recommendedName>
        <fullName evidence="4">Arrestin-like N-terminal domain-containing protein</fullName>
    </recommendedName>
</protein>
<dbReference type="Proteomes" id="UP000193560">
    <property type="component" value="Unassembled WGS sequence"/>
</dbReference>
<dbReference type="PANTHER" id="PTHR11188">
    <property type="entry name" value="ARRESTIN DOMAIN CONTAINING PROTEIN"/>
    <property type="match status" value="1"/>
</dbReference>
<dbReference type="OrthoDB" id="7785529at2759"/>
<feature type="signal peptide" evidence="1">
    <location>
        <begin position="1"/>
        <end position="29"/>
    </location>
</feature>
<dbReference type="STRING" id="90262.A0A1X2HYI8"/>
<accession>A0A1X2HYI8</accession>
<dbReference type="PANTHER" id="PTHR11188:SF161">
    <property type="entry name" value="PH-RESPONSE REGULATOR PROTEIN PALF_RIM8"/>
    <property type="match status" value="1"/>
</dbReference>
<sequence length="217" mass="24446">MYVYSILGNPKGIHTPLLLLLGTVVLNLGKPTKTNHIRITFTGTVQADGSTAQVLNTSWCLATSPLNDGKPYLLQAQTHRLPFEFRLPNDDDTKLPSSLKLSSSMGVKYMITAVHDRPFVPERLCSVVKKEIRVLERIDISQPKYGARGYVDKDVRVFGNLPISDDKVHLSLTLPRYAVVRGDILPLDIHIKHYRKLVRVDGIKVHLLRRVYAGKNR</sequence>
<dbReference type="GO" id="GO:0005886">
    <property type="term" value="C:plasma membrane"/>
    <property type="evidence" value="ECO:0007669"/>
    <property type="project" value="TreeGrafter"/>
</dbReference>
<comment type="caution">
    <text evidence="2">The sequence shown here is derived from an EMBL/GenBank/DDBJ whole genome shotgun (WGS) entry which is preliminary data.</text>
</comment>
<dbReference type="GO" id="GO:0031625">
    <property type="term" value="F:ubiquitin protein ligase binding"/>
    <property type="evidence" value="ECO:0007669"/>
    <property type="project" value="TreeGrafter"/>
</dbReference>
<evidence type="ECO:0000313" key="3">
    <source>
        <dbReference type="Proteomes" id="UP000193560"/>
    </source>
</evidence>
<organism evidence="2 3">
    <name type="scientific">Absidia repens</name>
    <dbReference type="NCBI Taxonomy" id="90262"/>
    <lineage>
        <taxon>Eukaryota</taxon>
        <taxon>Fungi</taxon>
        <taxon>Fungi incertae sedis</taxon>
        <taxon>Mucoromycota</taxon>
        <taxon>Mucoromycotina</taxon>
        <taxon>Mucoromycetes</taxon>
        <taxon>Mucorales</taxon>
        <taxon>Cunninghamellaceae</taxon>
        <taxon>Absidia</taxon>
    </lineage>
</organism>
<dbReference type="Gene3D" id="2.60.40.640">
    <property type="match status" value="1"/>
</dbReference>